<feature type="transmembrane region" description="Helical" evidence="8">
    <location>
        <begin position="21"/>
        <end position="44"/>
    </location>
</feature>
<feature type="transmembrane region" description="Helical" evidence="8">
    <location>
        <begin position="124"/>
        <end position="142"/>
    </location>
</feature>
<evidence type="ECO:0000313" key="10">
    <source>
        <dbReference type="Proteomes" id="UP000727456"/>
    </source>
</evidence>
<keyword evidence="10" id="KW-1185">Reference proteome</keyword>
<keyword evidence="3" id="KW-0328">Glycosyltransferase</keyword>
<feature type="transmembrane region" description="Helical" evidence="8">
    <location>
        <begin position="223"/>
        <end position="243"/>
    </location>
</feature>
<proteinExistence type="predicted"/>
<sequence length="502" mass="54317">MASRALIFEATGLWAPRRSRLSASTIDGLLMLAAAFALRCWWFGDPVVQVDEQFYLLVGDRLLHGAVPFVDIWDRKPIGLFLIYAAIRLFGGSGVLEYQLIACAFAAAAALFVVRMARLFASETAARLAGAAALIWFIVFDGEGGQSPIFYDPIVAAAAMLTFAAYRADSARRIALAGSGAMALIGLAIQIKYTVLFEGVGFGLLLLWSGWRAELRLPKLAGLALLWAGLAVLPTVAALAIYADRGEAAPFVYANFLSIGHRDAGSVALLAKRLGIILLEASPLVIAAGIAMRGRFEGEAARMRRFMLVWLGAAVAGMLSIGALYTHYTLPVIVPLAIAAAPAFDWMIAWRGRTWRPALAILLIGCAAGAYLSLVRLHKRGDGSQVRAIAAAIRPRLNGCLFVFDGEPILYQMTHACFVSPYVFPSHLNDRKEAAAIGADPVREVARVMDTHPAMIVTSNRPAKSSNRATWALMQQRLQHGYALVAAVPLNRRIRLVYQRIA</sequence>
<protein>
    <submittedName>
        <fullName evidence="9">4-amino-4-deoxy-L-arabinose transferase-like glycosyltransferase</fullName>
    </submittedName>
</protein>
<accession>A0ABX0TRV2</accession>
<dbReference type="InterPro" id="IPR050297">
    <property type="entry name" value="LipidA_mod_glycosyltrf_83"/>
</dbReference>
<comment type="caution">
    <text evidence="9">The sequence shown here is derived from an EMBL/GenBank/DDBJ whole genome shotgun (WGS) entry which is preliminary data.</text>
</comment>
<feature type="transmembrane region" description="Helical" evidence="8">
    <location>
        <begin position="306"/>
        <end position="326"/>
    </location>
</feature>
<evidence type="ECO:0000256" key="7">
    <source>
        <dbReference type="ARBA" id="ARBA00023136"/>
    </source>
</evidence>
<evidence type="ECO:0000256" key="3">
    <source>
        <dbReference type="ARBA" id="ARBA00022676"/>
    </source>
</evidence>
<evidence type="ECO:0000256" key="5">
    <source>
        <dbReference type="ARBA" id="ARBA00022692"/>
    </source>
</evidence>
<evidence type="ECO:0000256" key="8">
    <source>
        <dbReference type="SAM" id="Phobius"/>
    </source>
</evidence>
<organism evidence="9 10">
    <name type="scientific">Sphingomonas vulcanisoli</name>
    <dbReference type="NCBI Taxonomy" id="1658060"/>
    <lineage>
        <taxon>Bacteria</taxon>
        <taxon>Pseudomonadati</taxon>
        <taxon>Pseudomonadota</taxon>
        <taxon>Alphaproteobacteria</taxon>
        <taxon>Sphingomonadales</taxon>
        <taxon>Sphingomonadaceae</taxon>
        <taxon>Sphingomonas</taxon>
    </lineage>
</organism>
<reference evidence="9 10" key="1">
    <citation type="submission" date="2020-03" db="EMBL/GenBank/DDBJ databases">
        <title>Genomic Encyclopedia of Type Strains, Phase III (KMG-III): the genomes of soil and plant-associated and newly described type strains.</title>
        <authorList>
            <person name="Whitman W."/>
        </authorList>
    </citation>
    <scope>NUCLEOTIDE SEQUENCE [LARGE SCALE GENOMIC DNA]</scope>
    <source>
        <strain evidence="9 10">CECT 8804</strain>
    </source>
</reference>
<dbReference type="EMBL" id="JAAOZC010000004">
    <property type="protein sequence ID" value="NIJ08257.1"/>
    <property type="molecule type" value="Genomic_DNA"/>
</dbReference>
<keyword evidence="6 8" id="KW-1133">Transmembrane helix</keyword>
<dbReference type="PANTHER" id="PTHR33908">
    <property type="entry name" value="MANNOSYLTRANSFERASE YKCB-RELATED"/>
    <property type="match status" value="1"/>
</dbReference>
<dbReference type="PANTHER" id="PTHR33908:SF11">
    <property type="entry name" value="MEMBRANE PROTEIN"/>
    <property type="match status" value="1"/>
</dbReference>
<keyword evidence="7 8" id="KW-0472">Membrane</keyword>
<gene>
    <name evidence="9" type="ORF">FHS31_001874</name>
</gene>
<feature type="transmembrane region" description="Helical" evidence="8">
    <location>
        <begin position="148"/>
        <end position="166"/>
    </location>
</feature>
<dbReference type="Proteomes" id="UP000727456">
    <property type="component" value="Unassembled WGS sequence"/>
</dbReference>
<keyword evidence="2" id="KW-1003">Cell membrane</keyword>
<evidence type="ECO:0000256" key="1">
    <source>
        <dbReference type="ARBA" id="ARBA00004651"/>
    </source>
</evidence>
<name>A0ABX0TRV2_9SPHN</name>
<evidence type="ECO:0000256" key="6">
    <source>
        <dbReference type="ARBA" id="ARBA00022989"/>
    </source>
</evidence>
<feature type="transmembrane region" description="Helical" evidence="8">
    <location>
        <begin position="173"/>
        <end position="189"/>
    </location>
</feature>
<evidence type="ECO:0000256" key="4">
    <source>
        <dbReference type="ARBA" id="ARBA00022679"/>
    </source>
</evidence>
<feature type="transmembrane region" description="Helical" evidence="8">
    <location>
        <begin position="98"/>
        <end position="117"/>
    </location>
</feature>
<feature type="transmembrane region" description="Helical" evidence="8">
    <location>
        <begin position="274"/>
        <end position="294"/>
    </location>
</feature>
<feature type="transmembrane region" description="Helical" evidence="8">
    <location>
        <begin position="357"/>
        <end position="377"/>
    </location>
</feature>
<feature type="transmembrane region" description="Helical" evidence="8">
    <location>
        <begin position="332"/>
        <end position="350"/>
    </location>
</feature>
<dbReference type="RefSeq" id="WP_167073108.1">
    <property type="nucleotide sequence ID" value="NZ_JAAOZC010000004.1"/>
</dbReference>
<keyword evidence="4" id="KW-0808">Transferase</keyword>
<evidence type="ECO:0000313" key="9">
    <source>
        <dbReference type="EMBL" id="NIJ08257.1"/>
    </source>
</evidence>
<keyword evidence="5 8" id="KW-0812">Transmembrane</keyword>
<comment type="subcellular location">
    <subcellularLocation>
        <location evidence="1">Cell membrane</location>
        <topology evidence="1">Multi-pass membrane protein</topology>
    </subcellularLocation>
</comment>
<evidence type="ECO:0000256" key="2">
    <source>
        <dbReference type="ARBA" id="ARBA00022475"/>
    </source>
</evidence>